<organism evidence="2 3">
    <name type="scientific">Pseudomonas reactans</name>
    <dbReference type="NCBI Taxonomy" id="117680"/>
    <lineage>
        <taxon>Bacteria</taxon>
        <taxon>Pseudomonadati</taxon>
        <taxon>Pseudomonadota</taxon>
        <taxon>Gammaproteobacteria</taxon>
        <taxon>Pseudomonadales</taxon>
        <taxon>Pseudomonadaceae</taxon>
        <taxon>Pseudomonas</taxon>
    </lineage>
</organism>
<evidence type="ECO:0000313" key="3">
    <source>
        <dbReference type="Proteomes" id="UP000572863"/>
    </source>
</evidence>
<reference evidence="2 3" key="1">
    <citation type="submission" date="2020-04" db="EMBL/GenBank/DDBJ databases">
        <title>Molecular characterization of pseudomonads from Agaricus bisporus reveal novel blotch 2 pathogens in Western Europe.</title>
        <authorList>
            <person name="Taparia T."/>
            <person name="Krijger M."/>
            <person name="Haynes E."/>
            <person name="Elpinstone J.G."/>
            <person name="Noble R."/>
            <person name="Van Der Wolf J."/>
        </authorList>
    </citation>
    <scope>NUCLEOTIDE SEQUENCE [LARGE SCALE GENOMIC DNA]</scope>
    <source>
        <strain evidence="2 3">P7774</strain>
    </source>
</reference>
<accession>A0ABX2R412</accession>
<evidence type="ECO:0000313" key="2">
    <source>
        <dbReference type="EMBL" id="NWD97834.1"/>
    </source>
</evidence>
<keyword evidence="3" id="KW-1185">Reference proteome</keyword>
<keyword evidence="2" id="KW-0540">Nuclease</keyword>
<dbReference type="Pfam" id="PF13391">
    <property type="entry name" value="HNH_2"/>
    <property type="match status" value="1"/>
</dbReference>
<dbReference type="GO" id="GO:0004519">
    <property type="term" value="F:endonuclease activity"/>
    <property type="evidence" value="ECO:0007669"/>
    <property type="project" value="UniProtKB-KW"/>
</dbReference>
<name>A0ABX2R412_9PSED</name>
<dbReference type="InterPro" id="IPR003615">
    <property type="entry name" value="HNH_nuc"/>
</dbReference>
<dbReference type="RefSeq" id="WP_177053183.1">
    <property type="nucleotide sequence ID" value="NZ_JACAQM010000022.1"/>
</dbReference>
<gene>
    <name evidence="2" type="ORF">HX871_25705</name>
</gene>
<sequence>MSALPVEWVLVIYYGPSAHRATYGRLGRSDAANKTYTKDYIQLSRRDEFIAAVKRFFPETNENGSASLTYKWPTGTATGALVLRSADRPHLKWETSIGAPQVWKMAVATSDATAETIPGDPSHVDIADAENEFALLASRGAGQPYLIAVKLQDDPGTLQLRAYLDNPSTSYAWADMQLVPQGIQRLAAKTSQSSALQWSTITSGGVAPNAEISDIFARLIAMESPLSLIETLDAATASALAAYLRNPGYGLFFDPDLNHDAWLQLSPLDETLAASASAFLEMLETRFPMVPQGDAAAETLEVSAEEVEEFRGQIKQENYEVADSHATVKTRGSAQRAFAEAVKTNYGFKCAVTGIENKDFLVASHIVPWSVDQSIRLDPSNGICLSLLVDRAFEKGYLMVLDDFTISIDWEKVGSDGALRDQLLPYDKCTLAVPKGHLPKLDYLQRRRALATLTE</sequence>
<dbReference type="Proteomes" id="UP000572863">
    <property type="component" value="Unassembled WGS sequence"/>
</dbReference>
<evidence type="ECO:0000259" key="1">
    <source>
        <dbReference type="Pfam" id="PF13391"/>
    </source>
</evidence>
<proteinExistence type="predicted"/>
<feature type="domain" description="HNH nuclease" evidence="1">
    <location>
        <begin position="350"/>
        <end position="399"/>
    </location>
</feature>
<dbReference type="EMBL" id="JACARY010000063">
    <property type="protein sequence ID" value="NWD97834.1"/>
    <property type="molecule type" value="Genomic_DNA"/>
</dbReference>
<keyword evidence="2" id="KW-0378">Hydrolase</keyword>
<protein>
    <submittedName>
        <fullName evidence="2">HNH endonuclease</fullName>
    </submittedName>
</protein>
<comment type="caution">
    <text evidence="2">The sequence shown here is derived from an EMBL/GenBank/DDBJ whole genome shotgun (WGS) entry which is preliminary data.</text>
</comment>
<keyword evidence="2" id="KW-0255">Endonuclease</keyword>